<proteinExistence type="predicted"/>
<name>A0A0E9XRH8_ANGAN</name>
<evidence type="ECO:0000313" key="1">
    <source>
        <dbReference type="EMBL" id="JAI05343.1"/>
    </source>
</evidence>
<accession>A0A0E9XRH8</accession>
<sequence length="33" mass="3884">MTSFFLYQASLQMTLPGSLSRQVHCNSSYYFYL</sequence>
<dbReference type="AlphaFoldDB" id="A0A0E9XRH8"/>
<protein>
    <submittedName>
        <fullName evidence="1">Uncharacterized protein</fullName>
    </submittedName>
</protein>
<dbReference type="EMBL" id="GBXM01003235">
    <property type="protein sequence ID" value="JAI05343.1"/>
    <property type="molecule type" value="Transcribed_RNA"/>
</dbReference>
<reference evidence="1" key="1">
    <citation type="submission" date="2014-11" db="EMBL/GenBank/DDBJ databases">
        <authorList>
            <person name="Amaro Gonzalez C."/>
        </authorList>
    </citation>
    <scope>NUCLEOTIDE SEQUENCE</scope>
</reference>
<reference evidence="1" key="2">
    <citation type="journal article" date="2015" name="Fish Shellfish Immunol.">
        <title>Early steps in the European eel (Anguilla anguilla)-Vibrio vulnificus interaction in the gills: Role of the RtxA13 toxin.</title>
        <authorList>
            <person name="Callol A."/>
            <person name="Pajuelo D."/>
            <person name="Ebbesson L."/>
            <person name="Teles M."/>
            <person name="MacKenzie S."/>
            <person name="Amaro C."/>
        </authorList>
    </citation>
    <scope>NUCLEOTIDE SEQUENCE</scope>
</reference>
<organism evidence="1">
    <name type="scientific">Anguilla anguilla</name>
    <name type="common">European freshwater eel</name>
    <name type="synonym">Muraena anguilla</name>
    <dbReference type="NCBI Taxonomy" id="7936"/>
    <lineage>
        <taxon>Eukaryota</taxon>
        <taxon>Metazoa</taxon>
        <taxon>Chordata</taxon>
        <taxon>Craniata</taxon>
        <taxon>Vertebrata</taxon>
        <taxon>Euteleostomi</taxon>
        <taxon>Actinopterygii</taxon>
        <taxon>Neopterygii</taxon>
        <taxon>Teleostei</taxon>
        <taxon>Anguilliformes</taxon>
        <taxon>Anguillidae</taxon>
        <taxon>Anguilla</taxon>
    </lineage>
</organism>